<dbReference type="OrthoDB" id="6162761at2759"/>
<keyword evidence="6" id="KW-1185">Reference proteome</keyword>
<keyword evidence="2" id="KW-0812">Transmembrane</keyword>
<feature type="compositionally biased region" description="Basic and acidic residues" evidence="5">
    <location>
        <begin position="93"/>
        <end position="109"/>
    </location>
</feature>
<feature type="compositionally biased region" description="Polar residues" evidence="5">
    <location>
        <begin position="597"/>
        <end position="618"/>
    </location>
</feature>
<feature type="region of interest" description="Disordered" evidence="5">
    <location>
        <begin position="82"/>
        <end position="168"/>
    </location>
</feature>
<evidence type="ECO:0000256" key="2">
    <source>
        <dbReference type="ARBA" id="ARBA00022692"/>
    </source>
</evidence>
<dbReference type="InterPro" id="IPR003110">
    <property type="entry name" value="Phos_immunorcpt_sig_ITAM"/>
</dbReference>
<comment type="subcellular location">
    <subcellularLocation>
        <location evidence="1">Membrane</location>
        <topology evidence="1">Single-pass type I membrane protein</topology>
    </subcellularLocation>
</comment>
<name>A0A9W3BB42_BIOGL</name>
<dbReference type="RefSeq" id="XP_055896644.1">
    <property type="nucleotide sequence ID" value="XM_056040669.1"/>
</dbReference>
<dbReference type="Proteomes" id="UP001165740">
    <property type="component" value="Chromosome 1"/>
</dbReference>
<evidence type="ECO:0000256" key="5">
    <source>
        <dbReference type="SAM" id="MobiDB-lite"/>
    </source>
</evidence>
<feature type="region of interest" description="Disordered" evidence="5">
    <location>
        <begin position="547"/>
        <end position="618"/>
    </location>
</feature>
<evidence type="ECO:0000313" key="7">
    <source>
        <dbReference type="RefSeq" id="XP_055896644.1"/>
    </source>
</evidence>
<dbReference type="GO" id="GO:0004888">
    <property type="term" value="F:transmembrane signaling receptor activity"/>
    <property type="evidence" value="ECO:0007669"/>
    <property type="project" value="InterPro"/>
</dbReference>
<keyword evidence="4" id="KW-0472">Membrane</keyword>
<dbReference type="SMART" id="SM00077">
    <property type="entry name" value="ITAM"/>
    <property type="match status" value="4"/>
</dbReference>
<reference evidence="7" key="1">
    <citation type="submission" date="2025-08" db="UniProtKB">
        <authorList>
            <consortium name="RefSeq"/>
        </authorList>
    </citation>
    <scope>IDENTIFICATION</scope>
</reference>
<organism evidence="6 7">
    <name type="scientific">Biomphalaria glabrata</name>
    <name type="common">Bloodfluke planorb</name>
    <name type="synonym">Freshwater snail</name>
    <dbReference type="NCBI Taxonomy" id="6526"/>
    <lineage>
        <taxon>Eukaryota</taxon>
        <taxon>Metazoa</taxon>
        <taxon>Spiralia</taxon>
        <taxon>Lophotrochozoa</taxon>
        <taxon>Mollusca</taxon>
        <taxon>Gastropoda</taxon>
        <taxon>Heterobranchia</taxon>
        <taxon>Euthyneura</taxon>
        <taxon>Panpulmonata</taxon>
        <taxon>Hygrophila</taxon>
        <taxon>Lymnaeoidea</taxon>
        <taxon>Planorbidae</taxon>
        <taxon>Biomphalaria</taxon>
    </lineage>
</organism>
<protein>
    <submittedName>
        <fullName evidence="7">Uncharacterized protein LOC106065986 isoform X1</fullName>
    </submittedName>
</protein>
<dbReference type="GO" id="GO:0007166">
    <property type="term" value="P:cell surface receptor signaling pathway"/>
    <property type="evidence" value="ECO:0007669"/>
    <property type="project" value="InterPro"/>
</dbReference>
<evidence type="ECO:0000256" key="1">
    <source>
        <dbReference type="ARBA" id="ARBA00004479"/>
    </source>
</evidence>
<accession>A0A9W3BB42</accession>
<dbReference type="GO" id="GO:0005886">
    <property type="term" value="C:plasma membrane"/>
    <property type="evidence" value="ECO:0007669"/>
    <property type="project" value="UniProtKB-ARBA"/>
</dbReference>
<feature type="compositionally biased region" description="Basic and acidic residues" evidence="5">
    <location>
        <begin position="565"/>
        <end position="580"/>
    </location>
</feature>
<evidence type="ECO:0000256" key="4">
    <source>
        <dbReference type="ARBA" id="ARBA00023136"/>
    </source>
</evidence>
<feature type="compositionally biased region" description="Basic and acidic residues" evidence="5">
    <location>
        <begin position="139"/>
        <end position="150"/>
    </location>
</feature>
<feature type="compositionally biased region" description="Polar residues" evidence="5">
    <location>
        <begin position="554"/>
        <end position="563"/>
    </location>
</feature>
<proteinExistence type="predicted"/>
<evidence type="ECO:0000313" key="6">
    <source>
        <dbReference type="Proteomes" id="UP001165740"/>
    </source>
</evidence>
<evidence type="ECO:0000256" key="3">
    <source>
        <dbReference type="ARBA" id="ARBA00022989"/>
    </source>
</evidence>
<keyword evidence="3" id="KW-1133">Transmembrane helix</keyword>
<dbReference type="GeneID" id="106065986"/>
<sequence>MDSITTNLKQTTDKAELNKGLSGITRIKIDDVPLKPVSLSLSTSGVELFVKMDEQFLSTSDKVVKRKIKSLPMTKGRMFAADSLKKAKKLRKNSADKRSTLSEKSETKNTKFPGASDHHQRTGQCNTTVVRENMYTEANRTDESHGETTNKRHKDRTISTTNGRNGRQEILSKDTVNKDLERNEKCKGITCDSIDEKHSGLASDRLDEMQLYSNGEKKEESYCRQCSKPCEKIDQHERIYRGQTITPYERIKRTQNNKPSEGFERIQTTFPYNGIERLLVSLPYERIERKQNSLSREIRQTSLPYEAIETRQTSLPYEGIETRQTSLPYEGIKTRQTSLPYEGIETRQTSLPYEGIETRQTSLPYEGIETRQTSLPYEGIKTRQTSLPYEGIETRQTCLPYELIHRRNSTLPYDVIDIRSRTLPYDIIGRRSRTLPYDIIDRKQNDLHSETRRWNENSVMWRLGNSDNKMTDGKQLHPVLETCEDEYRTTEEYIGHNEQLSQNVYEKDVDYETPDSDKVDHTFQALHRKPVTVVTDRHVGRRVVVGRNGRQASHETTACSTEWTQEDHTETYNEKGDDRRNGRKRRHQNSRKEQCDRLSNTTKNTNHWSPELTKSYSEESSPCTCQVKRCRNCYNTIQATKDEKLKENSEEGTEERRDDLEVRQSESILANNFQFQNPIDTVAANTFAKYTHQLRKDLKENYKQISCLVKSFNENLQERNKTEKDVDSNTIVNESIKKDKQCTVM</sequence>
<dbReference type="AlphaFoldDB" id="A0A9W3BB42"/>
<gene>
    <name evidence="7" type="primary">LOC106065986</name>
</gene>